<dbReference type="Pfam" id="PF00171">
    <property type="entry name" value="Aldedh"/>
    <property type="match status" value="1"/>
</dbReference>
<reference evidence="6" key="1">
    <citation type="journal article" date="2002" name="J. Bacteriol.">
        <title>Gene islands integrated into tRNA(Gly) genes confer genome diversity on a Pseudomonas aeruginosa clone.</title>
        <authorList>
            <person name="Larbig K.D."/>
            <person name="Christmann A."/>
            <person name="Johann A."/>
            <person name="Klockgether J."/>
            <person name="Hartsch T."/>
            <person name="Merkl R."/>
            <person name="Wiehlmann L."/>
            <person name="Fritz H.-J."/>
            <person name="Tuemmler B."/>
        </authorList>
    </citation>
    <scope>NUCLEOTIDE SEQUENCE</scope>
    <source>
        <strain evidence="6">SG17M</strain>
    </source>
</reference>
<feature type="domain" description="Aldehyde dehydrogenase" evidence="5">
    <location>
        <begin position="25"/>
        <end position="478"/>
    </location>
</feature>
<feature type="active site" evidence="3">
    <location>
        <position position="253"/>
    </location>
</feature>
<dbReference type="Gene3D" id="3.40.309.10">
    <property type="entry name" value="Aldehyde Dehydrogenase, Chain A, domain 2"/>
    <property type="match status" value="1"/>
</dbReference>
<evidence type="ECO:0000256" key="3">
    <source>
        <dbReference type="PROSITE-ProRule" id="PRU10007"/>
    </source>
</evidence>
<evidence type="ECO:0000256" key="2">
    <source>
        <dbReference type="ARBA" id="ARBA00023002"/>
    </source>
</evidence>
<sequence length="484" mass="51635">MTSWVAVQNSRKLILVIKTIRKETNVTAFNVFSPIDGRKLLVGNTSSDAEVAAALNAAETAFKTWKLSSKLERAQLVEALADELLKRADDLSLAVSLSIGRPAAQANEAHRFKAVTLAQIEALEELDDERYPSDAQVTRFVRRNGQGVHLSIAPWNYPVGLLPWLIVTPILGGNTVILKHAAQTTLIGRIVKEAYEAIGGPAGVLQVLELGHDQVTTAIKSGVVKGVNFIGSVGGGLAVHAAAAGTLTHVHLELGGKDPAYVRPDADIATAAAEIADGCFSNAGQSCCSVERIYLHEAIRDPFLECFRNEMRKYKLGHPMDPATTIGPVVKASAADFIRSQIRGAIAMGAQAYVEPGLEFSVEDASCYLAPTLLTGLTAEMNIMQEETFGPVACVQTVCGDAEAIRLMNDSKYGLTASVWTSDLDCGLGLADQLDAGTVFVNRCDHADLYLPWGGQKLSGLGRGNGKEGLLGVMDAKSFHLRTL</sequence>
<dbReference type="InterPro" id="IPR029510">
    <property type="entry name" value="Ald_DH_CS_GLU"/>
</dbReference>
<proteinExistence type="inferred from homology"/>
<evidence type="ECO:0000256" key="4">
    <source>
        <dbReference type="RuleBase" id="RU003345"/>
    </source>
</evidence>
<comment type="similarity">
    <text evidence="1 4">Belongs to the aldehyde dehydrogenase family.</text>
</comment>
<gene>
    <name evidence="6" type="primary">gabD</name>
</gene>
<dbReference type="Gene3D" id="3.40.605.10">
    <property type="entry name" value="Aldehyde Dehydrogenase, Chain A, domain 1"/>
    <property type="match status" value="1"/>
</dbReference>
<dbReference type="SUPFAM" id="SSF53720">
    <property type="entry name" value="ALDH-like"/>
    <property type="match status" value="1"/>
</dbReference>
<evidence type="ECO:0000313" key="6">
    <source>
        <dbReference type="EMBL" id="AAN62232.1"/>
    </source>
</evidence>
<dbReference type="PROSITE" id="PS00687">
    <property type="entry name" value="ALDEHYDE_DEHYDR_GLU"/>
    <property type="match status" value="1"/>
</dbReference>
<dbReference type="FunFam" id="3.40.309.10:FF:000009">
    <property type="entry name" value="Aldehyde dehydrogenase A"/>
    <property type="match status" value="1"/>
</dbReference>
<dbReference type="InterPro" id="IPR016161">
    <property type="entry name" value="Ald_DH/histidinol_DH"/>
</dbReference>
<protein>
    <submittedName>
        <fullName evidence="6">Putative succinate semialdehyde dehydrogenase</fullName>
    </submittedName>
</protein>
<dbReference type="InterPro" id="IPR016162">
    <property type="entry name" value="Ald_DH_N"/>
</dbReference>
<dbReference type="EMBL" id="AF440524">
    <property type="protein sequence ID" value="AAN62232.1"/>
    <property type="molecule type" value="Genomic_DNA"/>
</dbReference>
<dbReference type="PANTHER" id="PTHR11699">
    <property type="entry name" value="ALDEHYDE DEHYDROGENASE-RELATED"/>
    <property type="match status" value="1"/>
</dbReference>
<keyword evidence="2 4" id="KW-0560">Oxidoreductase</keyword>
<evidence type="ECO:0000259" key="5">
    <source>
        <dbReference type="Pfam" id="PF00171"/>
    </source>
</evidence>
<dbReference type="InterPro" id="IPR016163">
    <property type="entry name" value="Ald_DH_C"/>
</dbReference>
<accession>Q8GPZ0</accession>
<dbReference type="AlphaFoldDB" id="Q8GPZ0"/>
<evidence type="ECO:0000256" key="1">
    <source>
        <dbReference type="ARBA" id="ARBA00009986"/>
    </source>
</evidence>
<name>Q8GPZ0_PSEAI</name>
<dbReference type="GO" id="GO:0016620">
    <property type="term" value="F:oxidoreductase activity, acting on the aldehyde or oxo group of donors, NAD or NADP as acceptor"/>
    <property type="evidence" value="ECO:0007669"/>
    <property type="project" value="InterPro"/>
</dbReference>
<dbReference type="SMR" id="Q8GPZ0"/>
<dbReference type="InterPro" id="IPR015590">
    <property type="entry name" value="Aldehyde_DH_dom"/>
</dbReference>
<organism evidence="6">
    <name type="scientific">Pseudomonas aeruginosa</name>
    <dbReference type="NCBI Taxonomy" id="287"/>
    <lineage>
        <taxon>Bacteria</taxon>
        <taxon>Pseudomonadati</taxon>
        <taxon>Pseudomonadota</taxon>
        <taxon>Gammaproteobacteria</taxon>
        <taxon>Pseudomonadales</taxon>
        <taxon>Pseudomonadaceae</taxon>
        <taxon>Pseudomonas</taxon>
    </lineage>
</organism>